<dbReference type="PROSITE" id="PS50042">
    <property type="entry name" value="CNMP_BINDING_3"/>
    <property type="match status" value="1"/>
</dbReference>
<dbReference type="Pfam" id="PF13545">
    <property type="entry name" value="HTH_Crp_2"/>
    <property type="match status" value="1"/>
</dbReference>
<accession>A0A7T2GJJ6</accession>
<dbReference type="SUPFAM" id="SSF46785">
    <property type="entry name" value="Winged helix' DNA-binding domain"/>
    <property type="match status" value="1"/>
</dbReference>
<evidence type="ECO:0000256" key="3">
    <source>
        <dbReference type="ARBA" id="ARBA00023163"/>
    </source>
</evidence>
<dbReference type="InterPro" id="IPR014710">
    <property type="entry name" value="RmlC-like_jellyroll"/>
</dbReference>
<dbReference type="RefSeq" id="WP_200971711.1">
    <property type="nucleotide sequence ID" value="NZ_CP065592.1"/>
</dbReference>
<dbReference type="InterPro" id="IPR012318">
    <property type="entry name" value="HTH_CRP"/>
</dbReference>
<protein>
    <submittedName>
        <fullName evidence="6">Crp/Fnr family transcriptional regulator</fullName>
    </submittedName>
</protein>
<dbReference type="GO" id="GO:0003677">
    <property type="term" value="F:DNA binding"/>
    <property type="evidence" value="ECO:0007669"/>
    <property type="project" value="UniProtKB-KW"/>
</dbReference>
<dbReference type="GO" id="GO:0005829">
    <property type="term" value="C:cytosol"/>
    <property type="evidence" value="ECO:0007669"/>
    <property type="project" value="TreeGrafter"/>
</dbReference>
<dbReference type="InterPro" id="IPR036390">
    <property type="entry name" value="WH_DNA-bd_sf"/>
</dbReference>
<organism evidence="6 7">
    <name type="scientific">Allosphingosinicella flava</name>
    <dbReference type="NCBI Taxonomy" id="2771430"/>
    <lineage>
        <taxon>Bacteria</taxon>
        <taxon>Pseudomonadati</taxon>
        <taxon>Pseudomonadota</taxon>
        <taxon>Alphaproteobacteria</taxon>
        <taxon>Sphingomonadales</taxon>
        <taxon>Sphingomonadaceae</taxon>
        <taxon>Allosphingosinicella</taxon>
    </lineage>
</organism>
<dbReference type="PROSITE" id="PS51063">
    <property type="entry name" value="HTH_CRP_2"/>
    <property type="match status" value="1"/>
</dbReference>
<evidence type="ECO:0000313" key="6">
    <source>
        <dbReference type="EMBL" id="QPQ55035.1"/>
    </source>
</evidence>
<dbReference type="InterPro" id="IPR050397">
    <property type="entry name" value="Env_Response_Regulators"/>
</dbReference>
<evidence type="ECO:0000259" key="4">
    <source>
        <dbReference type="PROSITE" id="PS50042"/>
    </source>
</evidence>
<dbReference type="SUPFAM" id="SSF51206">
    <property type="entry name" value="cAMP-binding domain-like"/>
    <property type="match status" value="1"/>
</dbReference>
<reference evidence="6 7" key="1">
    <citation type="submission" date="2020-11" db="EMBL/GenBank/DDBJ databases">
        <title>Genome seq and assembly of Sphingosinicella sp.</title>
        <authorList>
            <person name="Chhetri G."/>
        </authorList>
    </citation>
    <scope>NUCLEOTIDE SEQUENCE [LARGE SCALE GENOMIC DNA]</scope>
    <source>
        <strain evidence="6 7">UDD2</strain>
    </source>
</reference>
<feature type="domain" description="Cyclic nucleotide-binding" evidence="4">
    <location>
        <begin position="1"/>
        <end position="65"/>
    </location>
</feature>
<dbReference type="EMBL" id="CP065592">
    <property type="protein sequence ID" value="QPQ55035.1"/>
    <property type="molecule type" value="Genomic_DNA"/>
</dbReference>
<dbReference type="PANTHER" id="PTHR24567">
    <property type="entry name" value="CRP FAMILY TRANSCRIPTIONAL REGULATORY PROTEIN"/>
    <property type="match status" value="1"/>
</dbReference>
<keyword evidence="1" id="KW-0805">Transcription regulation</keyword>
<keyword evidence="7" id="KW-1185">Reference proteome</keyword>
<name>A0A7T2GJJ6_9SPHN</name>
<evidence type="ECO:0000256" key="2">
    <source>
        <dbReference type="ARBA" id="ARBA00023125"/>
    </source>
</evidence>
<evidence type="ECO:0000259" key="5">
    <source>
        <dbReference type="PROSITE" id="PS51063"/>
    </source>
</evidence>
<proteinExistence type="predicted"/>
<dbReference type="InterPro" id="IPR018490">
    <property type="entry name" value="cNMP-bd_dom_sf"/>
</dbReference>
<keyword evidence="2" id="KW-0238">DNA-binding</keyword>
<evidence type="ECO:0000313" key="7">
    <source>
        <dbReference type="Proteomes" id="UP000594873"/>
    </source>
</evidence>
<evidence type="ECO:0000256" key="1">
    <source>
        <dbReference type="ARBA" id="ARBA00023015"/>
    </source>
</evidence>
<sequence>MDRVELHLRQILVNPGEPIKEVYFLEGGLCSIVTAREDEEEVEVGIFGREGMSGSALLLAAEASPHRFFMQVNGNTALRLNAGALLDACRKSHSLHAQLLRFAQVMTVQAAETAATNAHYTLPERLARWLLMCHDRMDGDQISLTHEFMATMLGVRRSGVTVTLHSLEGEGAIKTRRGMICIIDRDRLEALAGAAYGAAEAEYERLIGPLSRSSKKAGTAGQGKSHERL</sequence>
<dbReference type="PANTHER" id="PTHR24567:SF74">
    <property type="entry name" value="HTH-TYPE TRANSCRIPTIONAL REGULATOR ARCR"/>
    <property type="match status" value="1"/>
</dbReference>
<dbReference type="Gene3D" id="2.60.120.10">
    <property type="entry name" value="Jelly Rolls"/>
    <property type="match status" value="1"/>
</dbReference>
<gene>
    <name evidence="6" type="ORF">IC614_12170</name>
</gene>
<dbReference type="AlphaFoldDB" id="A0A7T2GJJ6"/>
<dbReference type="KEGG" id="sflv:IC614_12170"/>
<dbReference type="GO" id="GO:0003700">
    <property type="term" value="F:DNA-binding transcription factor activity"/>
    <property type="evidence" value="ECO:0007669"/>
    <property type="project" value="TreeGrafter"/>
</dbReference>
<feature type="domain" description="HTH crp-type" evidence="5">
    <location>
        <begin position="120"/>
        <end position="186"/>
    </location>
</feature>
<keyword evidence="3" id="KW-0804">Transcription</keyword>
<dbReference type="InterPro" id="IPR000595">
    <property type="entry name" value="cNMP-bd_dom"/>
</dbReference>
<dbReference type="Proteomes" id="UP000594873">
    <property type="component" value="Chromosome"/>
</dbReference>